<dbReference type="Proteomes" id="UP000020077">
    <property type="component" value="Unassembled WGS sequence"/>
</dbReference>
<sequence>MPNSEPIPALNAALTADQLRRRYITALSLIALLTIASQIVCSI</sequence>
<evidence type="ECO:0000313" key="2">
    <source>
        <dbReference type="Proteomes" id="UP000020077"/>
    </source>
</evidence>
<dbReference type="AlphaFoldDB" id="A0A084Y6A1"/>
<evidence type="ECO:0000313" key="1">
    <source>
        <dbReference type="EMBL" id="KFB70245.1"/>
    </source>
</evidence>
<dbReference type="EMBL" id="JDVG02000732">
    <property type="protein sequence ID" value="KFB70245.1"/>
    <property type="molecule type" value="Genomic_DNA"/>
</dbReference>
<reference evidence="1 2" key="1">
    <citation type="submission" date="2014-02" db="EMBL/GenBank/DDBJ databases">
        <title>Expanding our view of genomic diversity in Candidatus Accumulibacter clades.</title>
        <authorList>
            <person name="Skennerton C.T."/>
            <person name="Barr J.J."/>
            <person name="Slater F.R."/>
            <person name="Bond P.L."/>
            <person name="Tyson G.W."/>
        </authorList>
    </citation>
    <scope>NUCLEOTIDE SEQUENCE [LARGE SCALE GENOMIC DNA]</scope>
    <source>
        <strain evidence="2">BA-91</strain>
    </source>
</reference>
<gene>
    <name evidence="1" type="ORF">AW09_004664</name>
</gene>
<accession>A0A084Y6A1</accession>
<protein>
    <submittedName>
        <fullName evidence="1">Uncharacterized protein</fullName>
    </submittedName>
</protein>
<proteinExistence type="predicted"/>
<comment type="caution">
    <text evidence="1">The sequence shown here is derived from an EMBL/GenBank/DDBJ whole genome shotgun (WGS) entry which is preliminary data.</text>
</comment>
<organism evidence="1 2">
    <name type="scientific">Candidatus Accumulibacter phosphatis</name>
    <dbReference type="NCBI Taxonomy" id="327160"/>
    <lineage>
        <taxon>Bacteria</taxon>
        <taxon>Pseudomonadati</taxon>
        <taxon>Pseudomonadota</taxon>
        <taxon>Betaproteobacteria</taxon>
        <taxon>Candidatus Accumulibacter</taxon>
    </lineage>
</organism>
<name>A0A084Y6A1_9PROT</name>